<comment type="caution">
    <text evidence="1">The sequence shown here is derived from an EMBL/GenBank/DDBJ whole genome shotgun (WGS) entry which is preliminary data.</text>
</comment>
<reference evidence="2" key="1">
    <citation type="journal article" date="2022" name="Mol. Ecol. Resour.">
        <title>The genomes of chicory, endive, great burdock and yacon provide insights into Asteraceae palaeo-polyploidization history and plant inulin production.</title>
        <authorList>
            <person name="Fan W."/>
            <person name="Wang S."/>
            <person name="Wang H."/>
            <person name="Wang A."/>
            <person name="Jiang F."/>
            <person name="Liu H."/>
            <person name="Zhao H."/>
            <person name="Xu D."/>
            <person name="Zhang Y."/>
        </authorList>
    </citation>
    <scope>NUCLEOTIDE SEQUENCE [LARGE SCALE GENOMIC DNA]</scope>
    <source>
        <strain evidence="2">cv. Punajuju</strain>
    </source>
</reference>
<keyword evidence="2" id="KW-1185">Reference proteome</keyword>
<name>A0ACB9BQI1_CICIN</name>
<protein>
    <submittedName>
        <fullName evidence="1">Uncharacterized protein</fullName>
    </submittedName>
</protein>
<dbReference type="EMBL" id="CM042014">
    <property type="protein sequence ID" value="KAI3724193.1"/>
    <property type="molecule type" value="Genomic_DNA"/>
</dbReference>
<sequence length="111" mass="11954">MRMKTWKRKAMLIPRIEVGAPPAPPVFGPDICVTNNEKPNLGFTESIGPVAKPVPMGCFGPFLSRIDLIKNTLDSNAVSASDRSKSSDVGAEMLSETISRVEAVSARSRIP</sequence>
<organism evidence="1 2">
    <name type="scientific">Cichorium intybus</name>
    <name type="common">Chicory</name>
    <dbReference type="NCBI Taxonomy" id="13427"/>
    <lineage>
        <taxon>Eukaryota</taxon>
        <taxon>Viridiplantae</taxon>
        <taxon>Streptophyta</taxon>
        <taxon>Embryophyta</taxon>
        <taxon>Tracheophyta</taxon>
        <taxon>Spermatophyta</taxon>
        <taxon>Magnoliopsida</taxon>
        <taxon>eudicotyledons</taxon>
        <taxon>Gunneridae</taxon>
        <taxon>Pentapetalae</taxon>
        <taxon>asterids</taxon>
        <taxon>campanulids</taxon>
        <taxon>Asterales</taxon>
        <taxon>Asteraceae</taxon>
        <taxon>Cichorioideae</taxon>
        <taxon>Cichorieae</taxon>
        <taxon>Cichoriinae</taxon>
        <taxon>Cichorium</taxon>
    </lineage>
</organism>
<gene>
    <name evidence="1" type="ORF">L2E82_35961</name>
</gene>
<accession>A0ACB9BQI1</accession>
<dbReference type="Proteomes" id="UP001055811">
    <property type="component" value="Linkage Group LG06"/>
</dbReference>
<evidence type="ECO:0000313" key="1">
    <source>
        <dbReference type="EMBL" id="KAI3724193.1"/>
    </source>
</evidence>
<reference evidence="1 2" key="2">
    <citation type="journal article" date="2022" name="Mol. Ecol. Resour.">
        <title>The genomes of chicory, endive, great burdock and yacon provide insights into Asteraceae paleo-polyploidization history and plant inulin production.</title>
        <authorList>
            <person name="Fan W."/>
            <person name="Wang S."/>
            <person name="Wang H."/>
            <person name="Wang A."/>
            <person name="Jiang F."/>
            <person name="Liu H."/>
            <person name="Zhao H."/>
            <person name="Xu D."/>
            <person name="Zhang Y."/>
        </authorList>
    </citation>
    <scope>NUCLEOTIDE SEQUENCE [LARGE SCALE GENOMIC DNA]</scope>
    <source>
        <strain evidence="2">cv. Punajuju</strain>
        <tissue evidence="1">Leaves</tissue>
    </source>
</reference>
<evidence type="ECO:0000313" key="2">
    <source>
        <dbReference type="Proteomes" id="UP001055811"/>
    </source>
</evidence>
<proteinExistence type="predicted"/>